<dbReference type="EC" id="2.6.1.9" evidence="9"/>
<dbReference type="UniPathway" id="UPA00031">
    <property type="reaction ID" value="UER00012"/>
</dbReference>
<keyword evidence="12" id="KW-1185">Reference proteome</keyword>
<dbReference type="Proteomes" id="UP000310506">
    <property type="component" value="Unassembled WGS sequence"/>
</dbReference>
<evidence type="ECO:0000256" key="6">
    <source>
        <dbReference type="ARBA" id="ARBA00022898"/>
    </source>
</evidence>
<keyword evidence="9" id="KW-0028">Amino-acid biosynthesis</keyword>
<dbReference type="GO" id="GO:0004400">
    <property type="term" value="F:histidinol-phosphate transaminase activity"/>
    <property type="evidence" value="ECO:0007669"/>
    <property type="project" value="UniProtKB-UniRule"/>
</dbReference>
<dbReference type="InterPro" id="IPR004839">
    <property type="entry name" value="Aminotransferase_I/II_large"/>
</dbReference>
<dbReference type="CDD" id="cd00609">
    <property type="entry name" value="AAT_like"/>
    <property type="match status" value="1"/>
</dbReference>
<dbReference type="Pfam" id="PF00155">
    <property type="entry name" value="Aminotran_1_2"/>
    <property type="match status" value="1"/>
</dbReference>
<proteinExistence type="inferred from homology"/>
<comment type="cofactor">
    <cofactor evidence="1 9">
        <name>pyridoxal 5'-phosphate</name>
        <dbReference type="ChEBI" id="CHEBI:597326"/>
    </cofactor>
</comment>
<feature type="domain" description="Aminotransferase class I/classII large" evidence="10">
    <location>
        <begin position="32"/>
        <end position="348"/>
    </location>
</feature>
<evidence type="ECO:0000256" key="1">
    <source>
        <dbReference type="ARBA" id="ARBA00001933"/>
    </source>
</evidence>
<evidence type="ECO:0000313" key="11">
    <source>
        <dbReference type="EMBL" id="THB62425.1"/>
    </source>
</evidence>
<dbReference type="Gene3D" id="3.90.1150.10">
    <property type="entry name" value="Aspartate Aminotransferase, domain 1"/>
    <property type="match status" value="1"/>
</dbReference>
<sequence length="359" mass="40094">MKTKETLNSLNPYVPGKPVADVLKEYGLTSAVKLASNENPYGYSKQVKETIVNGLDHLEIYPDGGAVQLKAALAKFYNLAPEQFLVGSGLDEVIQIVSRALLNTGDSIIIASPSFPQYAHHAVIEGATVKKVPVIADSGLMDLEGMLAAIDDTTKIIWLCNPNNPTGTYIKQNKIEEFLARVPEDVLVISDEAYYDYVTAEEQPTSLPFLEKYPNLMIMRTFSKAYGLAGIRVGYAIIPKDLGRFLDIARLPFNCHSLAQKAAITALKDQDFVAFSQKENKIEREKWEAFLEDLGLHYYHTETNFIFFDTKQDDKTITQELLSKGFIIRGGLKPGWLRVTIGKKNDNLRIQDELKQILG</sequence>
<dbReference type="PANTHER" id="PTHR43643">
    <property type="entry name" value="HISTIDINOL-PHOSPHATE AMINOTRANSFERASE 2"/>
    <property type="match status" value="1"/>
</dbReference>
<name>A0A4S3BAM3_9ENTE</name>
<evidence type="ECO:0000256" key="8">
    <source>
        <dbReference type="ARBA" id="ARBA00047481"/>
    </source>
</evidence>
<evidence type="ECO:0000256" key="3">
    <source>
        <dbReference type="ARBA" id="ARBA00011738"/>
    </source>
</evidence>
<gene>
    <name evidence="9 11" type="primary">hisC</name>
    <name evidence="11" type="ORF">ESZ54_01025</name>
</gene>
<dbReference type="GO" id="GO:0030170">
    <property type="term" value="F:pyridoxal phosphate binding"/>
    <property type="evidence" value="ECO:0007669"/>
    <property type="project" value="InterPro"/>
</dbReference>
<dbReference type="GO" id="GO:0000105">
    <property type="term" value="P:L-histidine biosynthetic process"/>
    <property type="evidence" value="ECO:0007669"/>
    <property type="project" value="UniProtKB-UniRule"/>
</dbReference>
<dbReference type="HAMAP" id="MF_01023">
    <property type="entry name" value="HisC_aminotrans_2"/>
    <property type="match status" value="1"/>
</dbReference>
<dbReference type="PANTHER" id="PTHR43643:SF3">
    <property type="entry name" value="HISTIDINOL-PHOSPHATE AMINOTRANSFERASE"/>
    <property type="match status" value="1"/>
</dbReference>
<evidence type="ECO:0000256" key="2">
    <source>
        <dbReference type="ARBA" id="ARBA00005011"/>
    </source>
</evidence>
<dbReference type="InterPro" id="IPR015421">
    <property type="entry name" value="PyrdxlP-dep_Trfase_major"/>
</dbReference>
<protein>
    <recommendedName>
        <fullName evidence="9">Histidinol-phosphate aminotransferase</fullName>
        <ecNumber evidence="9">2.6.1.9</ecNumber>
    </recommendedName>
    <alternativeName>
        <fullName evidence="9">Imidazole acetol-phosphate transaminase</fullName>
    </alternativeName>
</protein>
<evidence type="ECO:0000259" key="10">
    <source>
        <dbReference type="Pfam" id="PF00155"/>
    </source>
</evidence>
<reference evidence="11 12" key="1">
    <citation type="submission" date="2019-01" db="EMBL/GenBank/DDBJ databases">
        <title>Vagococcus silagei sp. nov. isolated from brewer's grain.</title>
        <authorList>
            <person name="Guu J.-R."/>
        </authorList>
    </citation>
    <scope>NUCLEOTIDE SEQUENCE [LARGE SCALE GENOMIC DNA]</scope>
    <source>
        <strain evidence="11 12">2B-2</strain>
    </source>
</reference>
<dbReference type="Gene3D" id="3.40.640.10">
    <property type="entry name" value="Type I PLP-dependent aspartate aminotransferase-like (Major domain)"/>
    <property type="match status" value="1"/>
</dbReference>
<keyword evidence="5 9" id="KW-0808">Transferase</keyword>
<dbReference type="PROSITE" id="PS00599">
    <property type="entry name" value="AA_TRANSFER_CLASS_2"/>
    <property type="match status" value="1"/>
</dbReference>
<dbReference type="InterPro" id="IPR015424">
    <property type="entry name" value="PyrdxlP-dep_Trfase"/>
</dbReference>
<evidence type="ECO:0000313" key="12">
    <source>
        <dbReference type="Proteomes" id="UP000310506"/>
    </source>
</evidence>
<evidence type="ECO:0000256" key="5">
    <source>
        <dbReference type="ARBA" id="ARBA00022679"/>
    </source>
</evidence>
<dbReference type="InterPro" id="IPR005861">
    <property type="entry name" value="HisP_aminotrans"/>
</dbReference>
<dbReference type="RefSeq" id="WP_136135811.1">
    <property type="nucleotide sequence ID" value="NZ_SDGV01000001.1"/>
</dbReference>
<dbReference type="InterPro" id="IPR001917">
    <property type="entry name" value="Aminotrans_II_pyridoxalP_BS"/>
</dbReference>
<evidence type="ECO:0000256" key="7">
    <source>
        <dbReference type="ARBA" id="ARBA00023102"/>
    </source>
</evidence>
<comment type="similarity">
    <text evidence="9">Belongs to the class-II pyridoxal-phosphate-dependent aminotransferase family. Histidinol-phosphate aminotransferase subfamily.</text>
</comment>
<dbReference type="InterPro" id="IPR015422">
    <property type="entry name" value="PyrdxlP-dep_Trfase_small"/>
</dbReference>
<feature type="modified residue" description="N6-(pyridoxal phosphate)lysine" evidence="9">
    <location>
        <position position="224"/>
    </location>
</feature>
<organism evidence="11 12">
    <name type="scientific">Vagococcus silagei</name>
    <dbReference type="NCBI Taxonomy" id="2508885"/>
    <lineage>
        <taxon>Bacteria</taxon>
        <taxon>Bacillati</taxon>
        <taxon>Bacillota</taxon>
        <taxon>Bacilli</taxon>
        <taxon>Lactobacillales</taxon>
        <taxon>Enterococcaceae</taxon>
        <taxon>Vagococcus</taxon>
    </lineage>
</organism>
<keyword evidence="6 9" id="KW-0663">Pyridoxal phosphate</keyword>
<dbReference type="InterPro" id="IPR050106">
    <property type="entry name" value="HistidinolP_aminotransfase"/>
</dbReference>
<dbReference type="OrthoDB" id="9813612at2"/>
<keyword evidence="4 9" id="KW-0032">Aminotransferase</keyword>
<evidence type="ECO:0000256" key="9">
    <source>
        <dbReference type="HAMAP-Rule" id="MF_01023"/>
    </source>
</evidence>
<keyword evidence="7 9" id="KW-0368">Histidine biosynthesis</keyword>
<dbReference type="AlphaFoldDB" id="A0A4S3BAM3"/>
<accession>A0A4S3BAM3</accession>
<evidence type="ECO:0000256" key="4">
    <source>
        <dbReference type="ARBA" id="ARBA00022576"/>
    </source>
</evidence>
<comment type="pathway">
    <text evidence="2 9">Amino-acid biosynthesis; L-histidine biosynthesis; L-histidine from 5-phospho-alpha-D-ribose 1-diphosphate: step 7/9.</text>
</comment>
<comment type="caution">
    <text evidence="11">The sequence shown here is derived from an EMBL/GenBank/DDBJ whole genome shotgun (WGS) entry which is preliminary data.</text>
</comment>
<dbReference type="EMBL" id="SDGV01000001">
    <property type="protein sequence ID" value="THB62425.1"/>
    <property type="molecule type" value="Genomic_DNA"/>
</dbReference>
<comment type="subunit">
    <text evidence="3 9">Homodimer.</text>
</comment>
<dbReference type="SUPFAM" id="SSF53383">
    <property type="entry name" value="PLP-dependent transferases"/>
    <property type="match status" value="1"/>
</dbReference>
<comment type="catalytic activity">
    <reaction evidence="8 9">
        <text>L-histidinol phosphate + 2-oxoglutarate = 3-(imidazol-4-yl)-2-oxopropyl phosphate + L-glutamate</text>
        <dbReference type="Rhea" id="RHEA:23744"/>
        <dbReference type="ChEBI" id="CHEBI:16810"/>
        <dbReference type="ChEBI" id="CHEBI:29985"/>
        <dbReference type="ChEBI" id="CHEBI:57766"/>
        <dbReference type="ChEBI" id="CHEBI:57980"/>
        <dbReference type="EC" id="2.6.1.9"/>
    </reaction>
</comment>
<dbReference type="NCBIfam" id="TIGR01141">
    <property type="entry name" value="hisC"/>
    <property type="match status" value="1"/>
</dbReference>